<evidence type="ECO:0000256" key="4">
    <source>
        <dbReference type="ARBA" id="ARBA00016506"/>
    </source>
</evidence>
<dbReference type="Pfam" id="PF00528">
    <property type="entry name" value="BPD_transp_1"/>
    <property type="match status" value="1"/>
</dbReference>
<protein>
    <recommendedName>
        <fullName evidence="4">Putative glutamine transport system permease protein GlnP</fullName>
    </recommendedName>
</protein>
<evidence type="ECO:0000256" key="2">
    <source>
        <dbReference type="ARBA" id="ARBA00004429"/>
    </source>
</evidence>
<sequence length="213" mass="23324">MKFFLEDAVFILKGIGITIQLLVGGLLIGFILGGVFSVARYNGIGRFIINRLVSIIRGTPLILQLSLIYFTLPLLTGLNISVVWAGILTFGINSSAYIAEILRAGIESIPKGQFEVSKTLKIPPYYMWKDIILPQVLKTILPALIGEVITLTKETALVATIGAMDIMRSAQVVAAAHFTYFAPLCIAGGYYYILVLTIEYIGKLLEKSHAKDQ</sequence>
<dbReference type="PROSITE" id="PS50928">
    <property type="entry name" value="ABC_TM1"/>
    <property type="match status" value="1"/>
</dbReference>
<comment type="function">
    <text evidence="1">Part of the binding-protein-dependent transport system for glutamine; probably responsible for the translocation of the substrate across the membrane.</text>
</comment>
<dbReference type="PANTHER" id="PTHR30614">
    <property type="entry name" value="MEMBRANE COMPONENT OF AMINO ACID ABC TRANSPORTER"/>
    <property type="match status" value="1"/>
</dbReference>
<evidence type="ECO:0000256" key="9">
    <source>
        <dbReference type="ARBA" id="ARBA00022989"/>
    </source>
</evidence>
<evidence type="ECO:0000256" key="11">
    <source>
        <dbReference type="RuleBase" id="RU363032"/>
    </source>
</evidence>
<keyword evidence="5 11" id="KW-0813">Transport</keyword>
<comment type="subcellular location">
    <subcellularLocation>
        <location evidence="2">Cell inner membrane</location>
        <topology evidence="2">Multi-pass membrane protein</topology>
    </subcellularLocation>
    <subcellularLocation>
        <location evidence="11">Cell membrane</location>
        <topology evidence="11">Multi-pass membrane protein</topology>
    </subcellularLocation>
</comment>
<keyword evidence="7 11" id="KW-0812">Transmembrane</keyword>
<evidence type="ECO:0000256" key="10">
    <source>
        <dbReference type="ARBA" id="ARBA00023136"/>
    </source>
</evidence>
<dbReference type="InterPro" id="IPR000515">
    <property type="entry name" value="MetI-like"/>
</dbReference>
<dbReference type="PANTHER" id="PTHR30614:SF20">
    <property type="entry name" value="GLUTAMINE TRANSPORT SYSTEM PERMEASE PROTEIN GLNP"/>
    <property type="match status" value="1"/>
</dbReference>
<dbReference type="InterPro" id="IPR010065">
    <property type="entry name" value="AA_ABC_transptr_permease_3TM"/>
</dbReference>
<dbReference type="InterPro" id="IPR043429">
    <property type="entry name" value="ArtM/GltK/GlnP/TcyL/YhdX-like"/>
</dbReference>
<evidence type="ECO:0000256" key="6">
    <source>
        <dbReference type="ARBA" id="ARBA00022475"/>
    </source>
</evidence>
<keyword evidence="14" id="KW-1185">Reference proteome</keyword>
<reference evidence="13 14" key="1">
    <citation type="submission" date="2023-02" db="EMBL/GenBank/DDBJ databases">
        <title>Host association and intracellularity evolved multiple times independently in the Rickettsiales.</title>
        <authorList>
            <person name="Castelli M."/>
            <person name="Nardi T."/>
            <person name="Gammuto L."/>
            <person name="Bellinzona G."/>
            <person name="Sabaneyeva E."/>
            <person name="Potekhin A."/>
            <person name="Serra V."/>
            <person name="Petroni G."/>
            <person name="Sassera D."/>
        </authorList>
    </citation>
    <scope>NUCLEOTIDE SEQUENCE [LARGE SCALE GENOMIC DNA]</scope>
    <source>
        <strain evidence="13 14">BOD18</strain>
    </source>
</reference>
<gene>
    <name evidence="13" type="ORF">Cyrtocomes_00375</name>
</gene>
<dbReference type="RefSeq" id="WP_322497502.1">
    <property type="nucleotide sequence ID" value="NZ_JARGYT010000015.1"/>
</dbReference>
<evidence type="ECO:0000313" key="13">
    <source>
        <dbReference type="EMBL" id="MDZ5762009.1"/>
    </source>
</evidence>
<keyword evidence="9 11" id="KW-1133">Transmembrane helix</keyword>
<dbReference type="EMBL" id="JARGYT010000015">
    <property type="protein sequence ID" value="MDZ5762009.1"/>
    <property type="molecule type" value="Genomic_DNA"/>
</dbReference>
<dbReference type="Proteomes" id="UP001293791">
    <property type="component" value="Unassembled WGS sequence"/>
</dbReference>
<organism evidence="13 14">
    <name type="scientific">Candidatus Cyrtobacter comes</name>
    <dbReference type="NCBI Taxonomy" id="675776"/>
    <lineage>
        <taxon>Bacteria</taxon>
        <taxon>Pseudomonadati</taxon>
        <taxon>Pseudomonadota</taxon>
        <taxon>Alphaproteobacteria</taxon>
        <taxon>Rickettsiales</taxon>
        <taxon>Candidatus Midichloriaceae</taxon>
        <taxon>Candidatus Cyrtobacter</taxon>
    </lineage>
</organism>
<comment type="caution">
    <text evidence="13">The sequence shown here is derived from an EMBL/GenBank/DDBJ whole genome shotgun (WGS) entry which is preliminary data.</text>
</comment>
<evidence type="ECO:0000313" key="14">
    <source>
        <dbReference type="Proteomes" id="UP001293791"/>
    </source>
</evidence>
<proteinExistence type="inferred from homology"/>
<keyword evidence="10 11" id="KW-0472">Membrane</keyword>
<evidence type="ECO:0000259" key="12">
    <source>
        <dbReference type="PROSITE" id="PS50928"/>
    </source>
</evidence>
<dbReference type="InterPro" id="IPR035906">
    <property type="entry name" value="MetI-like_sf"/>
</dbReference>
<evidence type="ECO:0000256" key="8">
    <source>
        <dbReference type="ARBA" id="ARBA00022970"/>
    </source>
</evidence>
<dbReference type="SUPFAM" id="SSF161098">
    <property type="entry name" value="MetI-like"/>
    <property type="match status" value="1"/>
</dbReference>
<dbReference type="CDD" id="cd06261">
    <property type="entry name" value="TM_PBP2"/>
    <property type="match status" value="1"/>
</dbReference>
<evidence type="ECO:0000256" key="5">
    <source>
        <dbReference type="ARBA" id="ARBA00022448"/>
    </source>
</evidence>
<dbReference type="NCBIfam" id="TIGR01726">
    <property type="entry name" value="HEQRo_perm_3TM"/>
    <property type="match status" value="1"/>
</dbReference>
<comment type="similarity">
    <text evidence="3">Belongs to the binding-protein-dependent transport system permease family. HisMQ subfamily.</text>
</comment>
<feature type="transmembrane region" description="Helical" evidence="11">
    <location>
        <begin position="172"/>
        <end position="193"/>
    </location>
</feature>
<dbReference type="Gene3D" id="1.10.3720.10">
    <property type="entry name" value="MetI-like"/>
    <property type="match status" value="1"/>
</dbReference>
<keyword evidence="8" id="KW-0029">Amino-acid transport</keyword>
<accession>A0ABU5L857</accession>
<feature type="transmembrane region" description="Helical" evidence="11">
    <location>
        <begin position="15"/>
        <end position="39"/>
    </location>
</feature>
<evidence type="ECO:0000256" key="1">
    <source>
        <dbReference type="ARBA" id="ARBA00003159"/>
    </source>
</evidence>
<evidence type="ECO:0000256" key="3">
    <source>
        <dbReference type="ARBA" id="ARBA00010072"/>
    </source>
</evidence>
<name>A0ABU5L857_9RICK</name>
<evidence type="ECO:0000256" key="7">
    <source>
        <dbReference type="ARBA" id="ARBA00022692"/>
    </source>
</evidence>
<keyword evidence="6" id="KW-1003">Cell membrane</keyword>
<feature type="domain" description="ABC transmembrane type-1" evidence="12">
    <location>
        <begin position="15"/>
        <end position="202"/>
    </location>
</feature>